<name>A0A948RST1_UNCEI</name>
<dbReference type="Proteomes" id="UP000777784">
    <property type="component" value="Unassembled WGS sequence"/>
</dbReference>
<protein>
    <submittedName>
        <fullName evidence="2">Uncharacterized protein</fullName>
    </submittedName>
</protein>
<comment type="caution">
    <text evidence="2">The sequence shown here is derived from an EMBL/GenBank/DDBJ whole genome shotgun (WGS) entry which is preliminary data.</text>
</comment>
<dbReference type="AlphaFoldDB" id="A0A948RST1"/>
<keyword evidence="1" id="KW-0812">Transmembrane</keyword>
<organism evidence="2 3">
    <name type="scientific">Eiseniibacteriota bacterium</name>
    <dbReference type="NCBI Taxonomy" id="2212470"/>
    <lineage>
        <taxon>Bacteria</taxon>
        <taxon>Candidatus Eiseniibacteriota</taxon>
    </lineage>
</organism>
<evidence type="ECO:0000313" key="3">
    <source>
        <dbReference type="Proteomes" id="UP000777784"/>
    </source>
</evidence>
<keyword evidence="1" id="KW-1133">Transmembrane helix</keyword>
<accession>A0A948RST1</accession>
<feature type="transmembrane region" description="Helical" evidence="1">
    <location>
        <begin position="86"/>
        <end position="107"/>
    </location>
</feature>
<dbReference type="EMBL" id="JAHJDP010000026">
    <property type="protein sequence ID" value="MBU2690225.1"/>
    <property type="molecule type" value="Genomic_DNA"/>
</dbReference>
<reference evidence="2" key="1">
    <citation type="submission" date="2021-05" db="EMBL/GenBank/DDBJ databases">
        <title>Energy efficiency and biological interactions define the core microbiome of deep oligotrophic groundwater.</title>
        <authorList>
            <person name="Mehrshad M."/>
            <person name="Lopez-Fernandez M."/>
            <person name="Bell E."/>
            <person name="Bernier-Latmani R."/>
            <person name="Bertilsson S."/>
            <person name="Dopson M."/>
        </authorList>
    </citation>
    <scope>NUCLEOTIDE SEQUENCE</scope>
    <source>
        <strain evidence="2">Modern_marine.mb.64</strain>
    </source>
</reference>
<keyword evidence="1" id="KW-0472">Membrane</keyword>
<sequence length="220" mass="24822">MKRDCPSIEELGEWLELDPQDSRRAHIEQCARCRNLLASLREFRAPSHVPADANVRDAEQDLGQILTRELEGGEQKKQPLKGRRMFFRRPAIGLAFAAMALIAVVLFRHQAESPGPYVARSVSSNESRLLVLQPPTMLPDGRTVLKWNQLPGADSYRIVLYDLDLTELARFPARVDTSLILSPGDWPPATLGKPQLLWQVRAMRQGNEWIQSLPAGIKRP</sequence>
<proteinExistence type="predicted"/>
<evidence type="ECO:0000313" key="2">
    <source>
        <dbReference type="EMBL" id="MBU2690225.1"/>
    </source>
</evidence>
<gene>
    <name evidence="2" type="ORF">KJ970_04795</name>
</gene>
<evidence type="ECO:0000256" key="1">
    <source>
        <dbReference type="SAM" id="Phobius"/>
    </source>
</evidence>